<dbReference type="Gene3D" id="3.20.20.60">
    <property type="entry name" value="Phosphoenolpyruvate-binding domains"/>
    <property type="match status" value="2"/>
</dbReference>
<gene>
    <name evidence="5" type="ORF">UU56_C0001G0074</name>
</gene>
<dbReference type="InterPro" id="IPR040442">
    <property type="entry name" value="Pyrv_kinase-like_dom_sf"/>
</dbReference>
<evidence type="ECO:0000313" key="5">
    <source>
        <dbReference type="EMBL" id="KKS05107.1"/>
    </source>
</evidence>
<dbReference type="EMBL" id="LCBC01000001">
    <property type="protein sequence ID" value="KKS05107.1"/>
    <property type="molecule type" value="Genomic_DNA"/>
</dbReference>
<dbReference type="SUPFAM" id="SSF51621">
    <property type="entry name" value="Phosphoenolpyruvate/pyruvate domain"/>
    <property type="match status" value="1"/>
</dbReference>
<sequence>MVVTVDGAKGIIYKGQIIFGKKTLASEISSDKVEKHYKTATKLYVNLAEPNLAFKVASQNVDGVGLLRAEFILSQIGKHPKQFLEEGKGLQFIEQLTNSISTFGKAFGKRSVIYRATDLKSNEYRNLAGGDKFEPKEANPMLGYRGAFRFIKNPDVFKLELAAIKKVRQKYPNIHLMIPYVRTVLEDFIKIGIDGISIGSNDLTMLILGTDRDNEEVASEFYELDDAVLWALERAIKTALKAGITSSICGQAPSVYPELTQKLINWGITSISVNPDAVESTRQIIYECEKKLLAKG</sequence>
<dbReference type="InterPro" id="IPR006319">
    <property type="entry name" value="PEP_synth"/>
</dbReference>
<reference evidence="5 6" key="1">
    <citation type="journal article" date="2015" name="Nature">
        <title>rRNA introns, odd ribosomes, and small enigmatic genomes across a large radiation of phyla.</title>
        <authorList>
            <person name="Brown C.T."/>
            <person name="Hug L.A."/>
            <person name="Thomas B.C."/>
            <person name="Sharon I."/>
            <person name="Castelle C.J."/>
            <person name="Singh A."/>
            <person name="Wilkins M.J."/>
            <person name="Williams K.H."/>
            <person name="Banfield J.F."/>
        </authorList>
    </citation>
    <scope>NUCLEOTIDE SEQUENCE [LARGE SCALE GENOMIC DNA]</scope>
</reference>
<feature type="domain" description="PEP-utilising enzyme C-terminal" evidence="4">
    <location>
        <begin position="38"/>
        <end position="186"/>
    </location>
</feature>
<dbReference type="GO" id="GO:0008986">
    <property type="term" value="F:pyruvate, water dikinase activity"/>
    <property type="evidence" value="ECO:0007669"/>
    <property type="project" value="InterPro"/>
</dbReference>
<evidence type="ECO:0000313" key="6">
    <source>
        <dbReference type="Proteomes" id="UP000034493"/>
    </source>
</evidence>
<accession>A0A0G0VZH5</accession>
<keyword evidence="3" id="KW-0067">ATP-binding</keyword>
<name>A0A0G0VZH5_9BACT</name>
<dbReference type="PATRIC" id="fig|1618411.3.peg.74"/>
<dbReference type="PANTHER" id="PTHR43030">
    <property type="entry name" value="PHOSPHOENOLPYRUVATE SYNTHASE"/>
    <property type="match status" value="1"/>
</dbReference>
<dbReference type="PANTHER" id="PTHR43030:SF1">
    <property type="entry name" value="PHOSPHOENOLPYRUVATE SYNTHASE"/>
    <property type="match status" value="1"/>
</dbReference>
<evidence type="ECO:0000259" key="4">
    <source>
        <dbReference type="Pfam" id="PF02896"/>
    </source>
</evidence>
<dbReference type="GO" id="GO:0005524">
    <property type="term" value="F:ATP binding"/>
    <property type="evidence" value="ECO:0007669"/>
    <property type="project" value="UniProtKB-KW"/>
</dbReference>
<evidence type="ECO:0000256" key="2">
    <source>
        <dbReference type="ARBA" id="ARBA00022741"/>
    </source>
</evidence>
<dbReference type="Pfam" id="PF02896">
    <property type="entry name" value="PEP-utilizers_C"/>
    <property type="match status" value="1"/>
</dbReference>
<dbReference type="InterPro" id="IPR015813">
    <property type="entry name" value="Pyrv/PenolPyrv_kinase-like_dom"/>
</dbReference>
<comment type="similarity">
    <text evidence="1">Belongs to the PEP-utilizing enzyme family.</text>
</comment>
<keyword evidence="2" id="KW-0547">Nucleotide-binding</keyword>
<keyword evidence="5" id="KW-0670">Pyruvate</keyword>
<evidence type="ECO:0000256" key="1">
    <source>
        <dbReference type="ARBA" id="ARBA00007837"/>
    </source>
</evidence>
<dbReference type="AlphaFoldDB" id="A0A0G0VZH5"/>
<dbReference type="InterPro" id="IPR000121">
    <property type="entry name" value="PEP_util_C"/>
</dbReference>
<dbReference type="Proteomes" id="UP000034493">
    <property type="component" value="Unassembled WGS sequence"/>
</dbReference>
<evidence type="ECO:0000256" key="3">
    <source>
        <dbReference type="ARBA" id="ARBA00022840"/>
    </source>
</evidence>
<comment type="caution">
    <text evidence="5">The sequence shown here is derived from an EMBL/GenBank/DDBJ whole genome shotgun (WGS) entry which is preliminary data.</text>
</comment>
<protein>
    <submittedName>
        <fullName evidence="5">Phosphoenolpyruvate synthase</fullName>
    </submittedName>
</protein>
<organism evidence="5 6">
    <name type="scientific">Candidatus Curtissbacteria bacterium GW2011_GWA2_41_24</name>
    <dbReference type="NCBI Taxonomy" id="1618411"/>
    <lineage>
        <taxon>Bacteria</taxon>
        <taxon>Candidatus Curtissiibacteriota</taxon>
    </lineage>
</organism>
<proteinExistence type="inferred from homology"/>